<sequence length="132" mass="15006">MKKFRKLGIEQFLLSLLSILGVAFFITVLVLTVTYQKEMQDKYNVKRYEELITLMIKSETEKMALFTVLFWSSLGTMLFFLIAGISVNIAAAVTSFKHSKTCFWLSLAGILLTRFFGLISGSILIGLSFRKE</sequence>
<name>A0ABZ2AI85_MYCAR</name>
<evidence type="ECO:0000256" key="1">
    <source>
        <dbReference type="SAM" id="Phobius"/>
    </source>
</evidence>
<proteinExistence type="predicted"/>
<dbReference type="EMBL" id="CP143577">
    <property type="protein sequence ID" value="WVN21839.1"/>
    <property type="molecule type" value="Genomic_DNA"/>
</dbReference>
<protein>
    <submittedName>
        <fullName evidence="2">Uncharacterized protein</fullName>
    </submittedName>
</protein>
<keyword evidence="1" id="KW-0812">Transmembrane</keyword>
<feature type="transmembrane region" description="Helical" evidence="1">
    <location>
        <begin position="63"/>
        <end position="91"/>
    </location>
</feature>
<keyword evidence="1" id="KW-1133">Transmembrane helix</keyword>
<organism evidence="2 3">
    <name type="scientific">Mycoplasmopsis arginini</name>
    <name type="common">Mycoplasma arginini</name>
    <dbReference type="NCBI Taxonomy" id="2094"/>
    <lineage>
        <taxon>Bacteria</taxon>
        <taxon>Bacillati</taxon>
        <taxon>Mycoplasmatota</taxon>
        <taxon>Mycoplasmoidales</taxon>
        <taxon>Metamycoplasmataceae</taxon>
        <taxon>Mycoplasmopsis</taxon>
    </lineage>
</organism>
<reference evidence="2" key="1">
    <citation type="submission" date="2024-01" db="EMBL/GenBank/DDBJ databases">
        <title>Complete genome sequence of Mycoplasma arginini type strain G 230.</title>
        <authorList>
            <person name="Spergser J."/>
        </authorList>
    </citation>
    <scope>NUCLEOTIDE SEQUENCE</scope>
    <source>
        <strain evidence="2">NCTC 10129</strain>
    </source>
</reference>
<evidence type="ECO:0000313" key="3">
    <source>
        <dbReference type="Proteomes" id="UP001432074"/>
    </source>
</evidence>
<feature type="transmembrane region" description="Helical" evidence="1">
    <location>
        <begin position="12"/>
        <end position="35"/>
    </location>
</feature>
<accession>A0ABZ2AI85</accession>
<feature type="transmembrane region" description="Helical" evidence="1">
    <location>
        <begin position="103"/>
        <end position="129"/>
    </location>
</feature>
<dbReference type="RefSeq" id="WP_129694690.1">
    <property type="nucleotide sequence ID" value="NZ_CP143577.1"/>
</dbReference>
<gene>
    <name evidence="2" type="ORF">V2E25_02565</name>
</gene>
<keyword evidence="3" id="KW-1185">Reference proteome</keyword>
<keyword evidence="1" id="KW-0472">Membrane</keyword>
<evidence type="ECO:0000313" key="2">
    <source>
        <dbReference type="EMBL" id="WVN21839.1"/>
    </source>
</evidence>
<dbReference type="Proteomes" id="UP001432074">
    <property type="component" value="Chromosome"/>
</dbReference>